<protein>
    <submittedName>
        <fullName evidence="1">Uncharacterized protein</fullName>
    </submittedName>
</protein>
<accession>E2AFZ4</accession>
<gene>
    <name evidence="1" type="ORF">EAG_11676</name>
</gene>
<sequence>MRVGELLDAEENTSEEMANRFYKLKDTRCLHTSIIDDHEISISVHGDLYHVTLKPWCPPFAKLMSQLVGQTGNDGIVRAHSLPPKVCGTLGKRLEETKAKRQACGAVEERLWGGWDCRWRGELVLPVKGDYNGKLPETSATAAAKSRRFARGMYTRGK</sequence>
<dbReference type="AlphaFoldDB" id="E2AFZ4"/>
<evidence type="ECO:0000313" key="2">
    <source>
        <dbReference type="Proteomes" id="UP000000311"/>
    </source>
</evidence>
<dbReference type="EMBL" id="GL439184">
    <property type="protein sequence ID" value="EFN67644.1"/>
    <property type="molecule type" value="Genomic_DNA"/>
</dbReference>
<reference evidence="1 2" key="1">
    <citation type="journal article" date="2010" name="Science">
        <title>Genomic comparison of the ants Camponotus floridanus and Harpegnathos saltator.</title>
        <authorList>
            <person name="Bonasio R."/>
            <person name="Zhang G."/>
            <person name="Ye C."/>
            <person name="Mutti N.S."/>
            <person name="Fang X."/>
            <person name="Qin N."/>
            <person name="Donahue G."/>
            <person name="Yang P."/>
            <person name="Li Q."/>
            <person name="Li C."/>
            <person name="Zhang P."/>
            <person name="Huang Z."/>
            <person name="Berger S.L."/>
            <person name="Reinberg D."/>
            <person name="Wang J."/>
            <person name="Liebig J."/>
        </authorList>
    </citation>
    <scope>NUCLEOTIDE SEQUENCE [LARGE SCALE GENOMIC DNA]</scope>
    <source>
        <strain evidence="2">C129</strain>
    </source>
</reference>
<name>E2AFZ4_CAMFO</name>
<keyword evidence="2" id="KW-1185">Reference proteome</keyword>
<organism evidence="2">
    <name type="scientific">Camponotus floridanus</name>
    <name type="common">Florida carpenter ant</name>
    <dbReference type="NCBI Taxonomy" id="104421"/>
    <lineage>
        <taxon>Eukaryota</taxon>
        <taxon>Metazoa</taxon>
        <taxon>Ecdysozoa</taxon>
        <taxon>Arthropoda</taxon>
        <taxon>Hexapoda</taxon>
        <taxon>Insecta</taxon>
        <taxon>Pterygota</taxon>
        <taxon>Neoptera</taxon>
        <taxon>Endopterygota</taxon>
        <taxon>Hymenoptera</taxon>
        <taxon>Apocrita</taxon>
        <taxon>Aculeata</taxon>
        <taxon>Formicoidea</taxon>
        <taxon>Formicidae</taxon>
        <taxon>Formicinae</taxon>
        <taxon>Camponotus</taxon>
    </lineage>
</organism>
<dbReference type="InParanoid" id="E2AFZ4"/>
<proteinExistence type="predicted"/>
<evidence type="ECO:0000313" key="1">
    <source>
        <dbReference type="EMBL" id="EFN67644.1"/>
    </source>
</evidence>
<dbReference type="Proteomes" id="UP000000311">
    <property type="component" value="Unassembled WGS sequence"/>
</dbReference>